<feature type="domain" description="HTH tetR-type" evidence="5">
    <location>
        <begin position="6"/>
        <end position="66"/>
    </location>
</feature>
<gene>
    <name evidence="6" type="ORF">EOE65_02795</name>
</gene>
<keyword evidence="1" id="KW-0805">Transcription regulation</keyword>
<name>A0A437QDV1_9GAMM</name>
<dbReference type="SUPFAM" id="SSF46689">
    <property type="entry name" value="Homeodomain-like"/>
    <property type="match status" value="1"/>
</dbReference>
<protein>
    <submittedName>
        <fullName evidence="6">TetR/AcrR family transcriptional regulator</fullName>
    </submittedName>
</protein>
<evidence type="ECO:0000256" key="1">
    <source>
        <dbReference type="ARBA" id="ARBA00023015"/>
    </source>
</evidence>
<evidence type="ECO:0000256" key="2">
    <source>
        <dbReference type="ARBA" id="ARBA00023125"/>
    </source>
</evidence>
<feature type="DNA-binding region" description="H-T-H motif" evidence="4">
    <location>
        <begin position="29"/>
        <end position="48"/>
    </location>
</feature>
<dbReference type="AlphaFoldDB" id="A0A437QDV1"/>
<dbReference type="InterPro" id="IPR009057">
    <property type="entry name" value="Homeodomain-like_sf"/>
</dbReference>
<keyword evidence="7" id="KW-1185">Reference proteome</keyword>
<keyword evidence="3" id="KW-0804">Transcription</keyword>
<reference evidence="6 7" key="1">
    <citation type="submission" date="2019-01" db="EMBL/GenBank/DDBJ databases">
        <authorList>
            <person name="Chen W.-M."/>
        </authorList>
    </citation>
    <scope>NUCLEOTIDE SEQUENCE [LARGE SCALE GENOMIC DNA]</scope>
    <source>
        <strain evidence="6 7">HPM-16</strain>
    </source>
</reference>
<evidence type="ECO:0000313" key="6">
    <source>
        <dbReference type="EMBL" id="RVU32599.1"/>
    </source>
</evidence>
<evidence type="ECO:0000313" key="7">
    <source>
        <dbReference type="Proteomes" id="UP000282818"/>
    </source>
</evidence>
<accession>A0A437QDV1</accession>
<keyword evidence="2 4" id="KW-0238">DNA-binding</keyword>
<proteinExistence type="predicted"/>
<dbReference type="InterPro" id="IPR050109">
    <property type="entry name" value="HTH-type_TetR-like_transc_reg"/>
</dbReference>
<dbReference type="Pfam" id="PF00440">
    <property type="entry name" value="TetR_N"/>
    <property type="match status" value="1"/>
</dbReference>
<organism evidence="6 7">
    <name type="scientific">Neptunomonas marina</name>
    <dbReference type="NCBI Taxonomy" id="1815562"/>
    <lineage>
        <taxon>Bacteria</taxon>
        <taxon>Pseudomonadati</taxon>
        <taxon>Pseudomonadota</taxon>
        <taxon>Gammaproteobacteria</taxon>
        <taxon>Oceanospirillales</taxon>
        <taxon>Oceanospirillaceae</taxon>
        <taxon>Neptunomonas</taxon>
    </lineage>
</organism>
<dbReference type="InterPro" id="IPR001647">
    <property type="entry name" value="HTH_TetR"/>
</dbReference>
<dbReference type="PRINTS" id="PR00455">
    <property type="entry name" value="HTHTETR"/>
</dbReference>
<evidence type="ECO:0000256" key="4">
    <source>
        <dbReference type="PROSITE-ProRule" id="PRU00335"/>
    </source>
</evidence>
<dbReference type="PROSITE" id="PS50977">
    <property type="entry name" value="HTH_TETR_2"/>
    <property type="match status" value="1"/>
</dbReference>
<dbReference type="RefSeq" id="WP_127692768.1">
    <property type="nucleotide sequence ID" value="NZ_SACQ01000001.1"/>
</dbReference>
<dbReference type="Gene3D" id="1.10.357.10">
    <property type="entry name" value="Tetracycline Repressor, domain 2"/>
    <property type="match status" value="1"/>
</dbReference>
<dbReference type="GO" id="GO:0003700">
    <property type="term" value="F:DNA-binding transcription factor activity"/>
    <property type="evidence" value="ECO:0007669"/>
    <property type="project" value="TreeGrafter"/>
</dbReference>
<comment type="caution">
    <text evidence="6">The sequence shown here is derived from an EMBL/GenBank/DDBJ whole genome shotgun (WGS) entry which is preliminary data.</text>
</comment>
<evidence type="ECO:0000259" key="5">
    <source>
        <dbReference type="PROSITE" id="PS50977"/>
    </source>
</evidence>
<dbReference type="GO" id="GO:0000976">
    <property type="term" value="F:transcription cis-regulatory region binding"/>
    <property type="evidence" value="ECO:0007669"/>
    <property type="project" value="TreeGrafter"/>
</dbReference>
<dbReference type="PANTHER" id="PTHR30055:SF234">
    <property type="entry name" value="HTH-TYPE TRANSCRIPTIONAL REGULATOR BETI"/>
    <property type="match status" value="1"/>
</dbReference>
<evidence type="ECO:0000256" key="3">
    <source>
        <dbReference type="ARBA" id="ARBA00023163"/>
    </source>
</evidence>
<dbReference type="Proteomes" id="UP000282818">
    <property type="component" value="Unassembled WGS sequence"/>
</dbReference>
<dbReference type="PANTHER" id="PTHR30055">
    <property type="entry name" value="HTH-TYPE TRANSCRIPTIONAL REGULATOR RUTR"/>
    <property type="match status" value="1"/>
</dbReference>
<dbReference type="EMBL" id="SACQ01000001">
    <property type="protein sequence ID" value="RVU32599.1"/>
    <property type="molecule type" value="Genomic_DNA"/>
</dbReference>
<sequence length="182" mass="20038">MARGRPSKRQLIVDTAFELFAERGYQGTSIDLVVQVAGVSKPTVYNNFPSKLALLLAVLEQQAAELSKHFSQAETEHSDGLERILAFYQALVKDAARLAIYRIFLGEEHKLSDELKAAFADYQSQIERWVLAQAPNPLERLSGSAMLLQGALVQGLMLPALMGMDPDEGAVRRALSGLLKHC</sequence>
<dbReference type="FunFam" id="1.10.10.60:FF:000141">
    <property type="entry name" value="TetR family transcriptional regulator"/>
    <property type="match status" value="1"/>
</dbReference>